<reference evidence="2" key="1">
    <citation type="journal article" date="2014" name="Int. J. Syst. Evol. Microbiol.">
        <title>Complete genome sequence of Corynebacterium casei LMG S-19264T (=DSM 44701T), isolated from a smear-ripened cheese.</title>
        <authorList>
            <consortium name="US DOE Joint Genome Institute (JGI-PGF)"/>
            <person name="Walter F."/>
            <person name="Albersmeier A."/>
            <person name="Kalinowski J."/>
            <person name="Ruckert C."/>
        </authorList>
    </citation>
    <scope>NUCLEOTIDE SEQUENCE</scope>
    <source>
        <strain evidence="2">VKM Ac-2007</strain>
    </source>
</reference>
<reference evidence="2" key="2">
    <citation type="submission" date="2023-01" db="EMBL/GenBank/DDBJ databases">
        <authorList>
            <person name="Sun Q."/>
            <person name="Evtushenko L."/>
        </authorList>
    </citation>
    <scope>NUCLEOTIDE SEQUENCE</scope>
    <source>
        <strain evidence="2">VKM Ac-2007</strain>
    </source>
</reference>
<gene>
    <name evidence="2" type="ORF">GCM10017600_05790</name>
</gene>
<proteinExistence type="predicted"/>
<comment type="caution">
    <text evidence="2">The sequence shown here is derived from an EMBL/GenBank/DDBJ whole genome shotgun (WGS) entry which is preliminary data.</text>
</comment>
<evidence type="ECO:0000256" key="1">
    <source>
        <dbReference type="SAM" id="MobiDB-lite"/>
    </source>
</evidence>
<protein>
    <submittedName>
        <fullName evidence="2">Uncharacterized protein</fullName>
    </submittedName>
</protein>
<sequence>MGRISLVTMAKMPSMSEVTVSQLTKGERDWARVVDIVPVQAGASGLRTQPSSGEAAGTGMFRTRPSP</sequence>
<accession>A0A9W6HXG1</accession>
<keyword evidence="3" id="KW-1185">Reference proteome</keyword>
<dbReference type="AlphaFoldDB" id="A0A9W6HXG1"/>
<evidence type="ECO:0000313" key="2">
    <source>
        <dbReference type="EMBL" id="GLK07174.1"/>
    </source>
</evidence>
<organism evidence="2 3">
    <name type="scientific">Streptosporangium carneum</name>
    <dbReference type="NCBI Taxonomy" id="47481"/>
    <lineage>
        <taxon>Bacteria</taxon>
        <taxon>Bacillati</taxon>
        <taxon>Actinomycetota</taxon>
        <taxon>Actinomycetes</taxon>
        <taxon>Streptosporangiales</taxon>
        <taxon>Streptosporangiaceae</taxon>
        <taxon>Streptosporangium</taxon>
    </lineage>
</organism>
<evidence type="ECO:0000313" key="3">
    <source>
        <dbReference type="Proteomes" id="UP001143474"/>
    </source>
</evidence>
<dbReference type="Proteomes" id="UP001143474">
    <property type="component" value="Unassembled WGS sequence"/>
</dbReference>
<feature type="region of interest" description="Disordered" evidence="1">
    <location>
        <begin position="42"/>
        <end position="67"/>
    </location>
</feature>
<name>A0A9W6HXG1_9ACTN</name>
<dbReference type="EMBL" id="BSEV01000001">
    <property type="protein sequence ID" value="GLK07174.1"/>
    <property type="molecule type" value="Genomic_DNA"/>
</dbReference>